<dbReference type="PANTHER" id="PTHR36305">
    <property type="entry name" value="PHOSPHATIDYLGLYCEROPHOSPHATASE A"/>
    <property type="match status" value="1"/>
</dbReference>
<dbReference type="AlphaFoldDB" id="A0A7V2SIN1"/>
<organism evidence="3">
    <name type="scientific">Nitratifractor salsuginis</name>
    <dbReference type="NCBI Taxonomy" id="269261"/>
    <lineage>
        <taxon>Bacteria</taxon>
        <taxon>Pseudomonadati</taxon>
        <taxon>Campylobacterota</taxon>
        <taxon>Epsilonproteobacteria</taxon>
        <taxon>Campylobacterales</taxon>
        <taxon>Sulfurovaceae</taxon>
        <taxon>Nitratifractor</taxon>
    </lineage>
</organism>
<name>A0A7V2SIN1_9BACT</name>
<comment type="caution">
    <text evidence="3">The sequence shown here is derived from an EMBL/GenBank/DDBJ whole genome shotgun (WGS) entry which is preliminary data.</text>
</comment>
<keyword evidence="1" id="KW-1133">Transmembrane helix</keyword>
<gene>
    <name evidence="3" type="ORF">ENJ74_01530</name>
</gene>
<feature type="domain" description="YutG/PgpA" evidence="2">
    <location>
        <begin position="7"/>
        <end position="155"/>
    </location>
</feature>
<feature type="transmembrane region" description="Helical" evidence="1">
    <location>
        <begin position="33"/>
        <end position="58"/>
    </location>
</feature>
<dbReference type="InterPro" id="IPR026037">
    <property type="entry name" value="PgpA"/>
</dbReference>
<sequence length="162" mass="17408">MKLSELFLTFFGAGRLPAPRISTTVIAWALGLGWIYLLGAESLFTLAFALFIIGIFEVTKAENRGMEHNAPSIVIDEAVGVWVALCVGTTALAWLPDSPMNFWLLSGGTLGAYLLFILWSPSTIGWICRNLRGGLGVMLDDILAGFAAGLLVLLAAKGYMLL</sequence>
<dbReference type="InterPro" id="IPR007686">
    <property type="entry name" value="YutG/PgpA"/>
</dbReference>
<keyword evidence="1" id="KW-0812">Transmembrane</keyword>
<dbReference type="PANTHER" id="PTHR36305:SF1">
    <property type="entry name" value="PHOSPHATIDYLGLYCEROPHOSPHATASE A"/>
    <property type="match status" value="1"/>
</dbReference>
<dbReference type="Pfam" id="PF04608">
    <property type="entry name" value="PgpA"/>
    <property type="match status" value="1"/>
</dbReference>
<dbReference type="GO" id="GO:0006629">
    <property type="term" value="P:lipid metabolic process"/>
    <property type="evidence" value="ECO:0007669"/>
    <property type="project" value="InterPro"/>
</dbReference>
<reference evidence="3" key="1">
    <citation type="journal article" date="2020" name="mSystems">
        <title>Genome- and Community-Level Interaction Insights into Carbon Utilization and Element Cycling Functions of Hydrothermarchaeota in Hydrothermal Sediment.</title>
        <authorList>
            <person name="Zhou Z."/>
            <person name="Liu Y."/>
            <person name="Xu W."/>
            <person name="Pan J."/>
            <person name="Luo Z.H."/>
            <person name="Li M."/>
        </authorList>
    </citation>
    <scope>NUCLEOTIDE SEQUENCE [LARGE SCALE GENOMIC DNA]</scope>
    <source>
        <strain evidence="3">HyVt-513</strain>
    </source>
</reference>
<keyword evidence="1" id="KW-0472">Membrane</keyword>
<evidence type="ECO:0000259" key="2">
    <source>
        <dbReference type="Pfam" id="PF04608"/>
    </source>
</evidence>
<accession>A0A7V2SIN1</accession>
<feature type="transmembrane region" description="Helical" evidence="1">
    <location>
        <begin position="79"/>
        <end position="96"/>
    </location>
</feature>
<feature type="transmembrane region" description="Helical" evidence="1">
    <location>
        <begin position="142"/>
        <end position="161"/>
    </location>
</feature>
<protein>
    <submittedName>
        <fullName evidence="3">Phosphatidylglycerophosphatase A</fullName>
    </submittedName>
</protein>
<evidence type="ECO:0000313" key="3">
    <source>
        <dbReference type="EMBL" id="HFC03529.1"/>
    </source>
</evidence>
<evidence type="ECO:0000256" key="1">
    <source>
        <dbReference type="SAM" id="Phobius"/>
    </source>
</evidence>
<dbReference type="InterPro" id="IPR036681">
    <property type="entry name" value="PgpA-like_sf"/>
</dbReference>
<dbReference type="SUPFAM" id="SSF101307">
    <property type="entry name" value="YutG-like"/>
    <property type="match status" value="1"/>
</dbReference>
<dbReference type="EMBL" id="DRNO01000104">
    <property type="protein sequence ID" value="HFC03529.1"/>
    <property type="molecule type" value="Genomic_DNA"/>
</dbReference>
<dbReference type="CDD" id="cd06971">
    <property type="entry name" value="PgpA"/>
    <property type="match status" value="1"/>
</dbReference>
<dbReference type="GO" id="GO:0008962">
    <property type="term" value="F:phosphatidylglycerophosphatase activity"/>
    <property type="evidence" value="ECO:0007669"/>
    <property type="project" value="InterPro"/>
</dbReference>
<proteinExistence type="predicted"/>
<feature type="transmembrane region" description="Helical" evidence="1">
    <location>
        <begin position="102"/>
        <end position="121"/>
    </location>
</feature>
<dbReference type="Proteomes" id="UP000885722">
    <property type="component" value="Unassembled WGS sequence"/>
</dbReference>